<proteinExistence type="predicted"/>
<accession>A0ABN3JBM3</accession>
<gene>
    <name evidence="2" type="ORF">GCM10010191_43570</name>
</gene>
<keyword evidence="3" id="KW-1185">Reference proteome</keyword>
<sequence>MRIAWRKPSMSGENGGACIELMAATADLIVIRDSKDPHGPQFRIHRDNFERLTKAIKNF</sequence>
<evidence type="ECO:0000313" key="2">
    <source>
        <dbReference type="EMBL" id="GAA2426341.1"/>
    </source>
</evidence>
<dbReference type="Pfam" id="PF04149">
    <property type="entry name" value="DUF397"/>
    <property type="match status" value="1"/>
</dbReference>
<dbReference type="RefSeq" id="WP_344591137.1">
    <property type="nucleotide sequence ID" value="NZ_BAAARW010000016.1"/>
</dbReference>
<name>A0ABN3JBM3_9ACTN</name>
<protein>
    <recommendedName>
        <fullName evidence="1">DUF397 domain-containing protein</fullName>
    </recommendedName>
</protein>
<comment type="caution">
    <text evidence="2">The sequence shown here is derived from an EMBL/GenBank/DDBJ whole genome shotgun (WGS) entry which is preliminary data.</text>
</comment>
<reference evidence="2 3" key="1">
    <citation type="journal article" date="2019" name="Int. J. Syst. Evol. Microbiol.">
        <title>The Global Catalogue of Microorganisms (GCM) 10K type strain sequencing project: providing services to taxonomists for standard genome sequencing and annotation.</title>
        <authorList>
            <consortium name="The Broad Institute Genomics Platform"/>
            <consortium name="The Broad Institute Genome Sequencing Center for Infectious Disease"/>
            <person name="Wu L."/>
            <person name="Ma J."/>
        </authorList>
    </citation>
    <scope>NUCLEOTIDE SEQUENCE [LARGE SCALE GENOMIC DNA]</scope>
    <source>
        <strain evidence="2 3">JCM 3325</strain>
    </source>
</reference>
<evidence type="ECO:0000259" key="1">
    <source>
        <dbReference type="Pfam" id="PF04149"/>
    </source>
</evidence>
<feature type="domain" description="DUF397" evidence="1">
    <location>
        <begin position="4"/>
        <end position="57"/>
    </location>
</feature>
<evidence type="ECO:0000313" key="3">
    <source>
        <dbReference type="Proteomes" id="UP001501231"/>
    </source>
</evidence>
<dbReference type="Proteomes" id="UP001501231">
    <property type="component" value="Unassembled WGS sequence"/>
</dbReference>
<organism evidence="2 3">
    <name type="scientific">Actinomadura vinacea</name>
    <dbReference type="NCBI Taxonomy" id="115336"/>
    <lineage>
        <taxon>Bacteria</taxon>
        <taxon>Bacillati</taxon>
        <taxon>Actinomycetota</taxon>
        <taxon>Actinomycetes</taxon>
        <taxon>Streptosporangiales</taxon>
        <taxon>Thermomonosporaceae</taxon>
        <taxon>Actinomadura</taxon>
    </lineage>
</organism>
<dbReference type="EMBL" id="BAAARW010000016">
    <property type="protein sequence ID" value="GAA2426341.1"/>
    <property type="molecule type" value="Genomic_DNA"/>
</dbReference>
<dbReference type="InterPro" id="IPR007278">
    <property type="entry name" value="DUF397"/>
</dbReference>